<comment type="caution">
    <text evidence="2">The sequence shown here is derived from an EMBL/GenBank/DDBJ whole genome shotgun (WGS) entry which is preliminary data.</text>
</comment>
<keyword evidence="1" id="KW-0472">Membrane</keyword>
<feature type="transmembrane region" description="Helical" evidence="1">
    <location>
        <begin position="31"/>
        <end position="48"/>
    </location>
</feature>
<evidence type="ECO:0000313" key="3">
    <source>
        <dbReference type="Proteomes" id="UP000308114"/>
    </source>
</evidence>
<dbReference type="InterPro" id="IPR036259">
    <property type="entry name" value="MFS_trans_sf"/>
</dbReference>
<organism evidence="2 3">
    <name type="scientific">Paenibacillus terrae</name>
    <dbReference type="NCBI Taxonomy" id="159743"/>
    <lineage>
        <taxon>Bacteria</taxon>
        <taxon>Bacillati</taxon>
        <taxon>Bacillota</taxon>
        <taxon>Bacilli</taxon>
        <taxon>Bacillales</taxon>
        <taxon>Paenibacillaceae</taxon>
        <taxon>Paenibacillus</taxon>
    </lineage>
</organism>
<accession>A0A4U2PSN0</accession>
<sequence>MTLAMAGAALISYATMPLVNAFGGGKSGWFFTFLIFGCLAPFMYLITFKTTKERVKPVVTQKKYH</sequence>
<dbReference type="SUPFAM" id="SSF103473">
    <property type="entry name" value="MFS general substrate transporter"/>
    <property type="match status" value="1"/>
</dbReference>
<reference evidence="2 3" key="1">
    <citation type="submission" date="2018-01" db="EMBL/GenBank/DDBJ databases">
        <title>Bacillales members from the olive rhizosphere are effective biological control agents against Verticillium dahliae.</title>
        <authorList>
            <person name="Gomez-Lama C."/>
            <person name="Legarda G."/>
            <person name="Ruano-Rosa D."/>
            <person name="Pizarro-Tobias P."/>
            <person name="Valverde-Corredor A."/>
            <person name="Niqui J.L."/>
            <person name="Trivino J.C."/>
            <person name="Roca A."/>
            <person name="Mercado-Blanco J."/>
        </authorList>
    </citation>
    <scope>NUCLEOTIDE SEQUENCE [LARGE SCALE GENOMIC DNA]</scope>
    <source>
        <strain evidence="2 3">PIC167</strain>
    </source>
</reference>
<keyword evidence="1" id="KW-1133">Transmembrane helix</keyword>
<proteinExistence type="predicted"/>
<dbReference type="AlphaFoldDB" id="A0A4U2PSN0"/>
<dbReference type="EMBL" id="PNXQ01000016">
    <property type="protein sequence ID" value="TKH41479.1"/>
    <property type="molecule type" value="Genomic_DNA"/>
</dbReference>
<gene>
    <name evidence="2" type="ORF">C1I60_19095</name>
</gene>
<dbReference type="Proteomes" id="UP000308114">
    <property type="component" value="Unassembled WGS sequence"/>
</dbReference>
<protein>
    <submittedName>
        <fullName evidence="2">Uncharacterized protein</fullName>
    </submittedName>
</protein>
<name>A0A4U2PSN0_9BACL</name>
<evidence type="ECO:0000256" key="1">
    <source>
        <dbReference type="SAM" id="Phobius"/>
    </source>
</evidence>
<keyword evidence="1" id="KW-0812">Transmembrane</keyword>
<evidence type="ECO:0000313" key="2">
    <source>
        <dbReference type="EMBL" id="TKH41479.1"/>
    </source>
</evidence>